<feature type="non-terminal residue" evidence="2">
    <location>
        <position position="292"/>
    </location>
</feature>
<proteinExistence type="predicted"/>
<organism evidence="2">
    <name type="scientific">marine sediment metagenome</name>
    <dbReference type="NCBI Taxonomy" id="412755"/>
    <lineage>
        <taxon>unclassified sequences</taxon>
        <taxon>metagenomes</taxon>
        <taxon>ecological metagenomes</taxon>
    </lineage>
</organism>
<keyword evidence="1" id="KW-1133">Transmembrane helix</keyword>
<dbReference type="EMBL" id="BARS01014845">
    <property type="protein sequence ID" value="GAF97422.1"/>
    <property type="molecule type" value="Genomic_DNA"/>
</dbReference>
<dbReference type="AlphaFoldDB" id="X0UAN7"/>
<protein>
    <submittedName>
        <fullName evidence="2">Uncharacterized protein</fullName>
    </submittedName>
</protein>
<keyword evidence="1" id="KW-0472">Membrane</keyword>
<sequence>LSVMAGYFASYMFPFIVPGYLQIFMFPFITPQLYAPIAFLEQWANGTLVSGGIDLHLLDDDIPAGTYGIEAGIPVPTNIALSKCRDLWNDSITHTFVNDDGIMTWLGAAAGNTTLHTLLNTTFSLTVAQFTILYGWLNNFINNLSPVLVDAEIISALATETFYEQWANGTIYGEVFLPDGFLGEFNSSYAGPPYFEVGLPTASNLTLTECLTLWDETGLDTFIDRDSFTDHWLPAIEEDPTNLSYLEGAFSISTSQLDAIIGTLYALINLTVPSTGRVADLLEYELDMSLTE</sequence>
<reference evidence="2" key="1">
    <citation type="journal article" date="2014" name="Front. Microbiol.">
        <title>High frequency of phylogenetically diverse reductive dehalogenase-homologous genes in deep subseafloor sedimentary metagenomes.</title>
        <authorList>
            <person name="Kawai M."/>
            <person name="Futagami T."/>
            <person name="Toyoda A."/>
            <person name="Takaki Y."/>
            <person name="Nishi S."/>
            <person name="Hori S."/>
            <person name="Arai W."/>
            <person name="Tsubouchi T."/>
            <person name="Morono Y."/>
            <person name="Uchiyama I."/>
            <person name="Ito T."/>
            <person name="Fujiyama A."/>
            <person name="Inagaki F."/>
            <person name="Takami H."/>
        </authorList>
    </citation>
    <scope>NUCLEOTIDE SEQUENCE</scope>
    <source>
        <strain evidence="2">Expedition CK06-06</strain>
    </source>
</reference>
<evidence type="ECO:0000313" key="2">
    <source>
        <dbReference type="EMBL" id="GAF97422.1"/>
    </source>
</evidence>
<evidence type="ECO:0000256" key="1">
    <source>
        <dbReference type="SAM" id="Phobius"/>
    </source>
</evidence>
<name>X0UAN7_9ZZZZ</name>
<comment type="caution">
    <text evidence="2">The sequence shown here is derived from an EMBL/GenBank/DDBJ whole genome shotgun (WGS) entry which is preliminary data.</text>
</comment>
<feature type="transmembrane region" description="Helical" evidence="1">
    <location>
        <begin position="6"/>
        <end position="29"/>
    </location>
</feature>
<accession>X0UAN7</accession>
<gene>
    <name evidence="2" type="ORF">S01H1_24676</name>
</gene>
<feature type="non-terminal residue" evidence="2">
    <location>
        <position position="1"/>
    </location>
</feature>
<keyword evidence="1" id="KW-0812">Transmembrane</keyword>